<dbReference type="InterPro" id="IPR040015">
    <property type="entry name" value="UBL3-like"/>
</dbReference>
<gene>
    <name evidence="2" type="ORF">FIBSPDRAFT_871362</name>
</gene>
<accession>A0A166ABP2</accession>
<dbReference type="Gene3D" id="3.10.20.90">
    <property type="entry name" value="Phosphatidylinositol 3-kinase Catalytic Subunit, Chain A, domain 1"/>
    <property type="match status" value="1"/>
</dbReference>
<dbReference type="InterPro" id="IPR039540">
    <property type="entry name" value="UBL3-like_ubiquitin_dom"/>
</dbReference>
<sequence>MTFEPETTIGRVKELVWNAWPGEWQDERPPAPSYLRILHLGKILQDEDTLAKLQIASYTPSAAYLPHPQSPASAVSSRMSAQLPPTTIVHLSIRPYSGPTDDDLKKKKNKRLSMFSRQASSVALGAPDENAAVEERGGCCGCTV</sequence>
<dbReference type="InterPro" id="IPR029071">
    <property type="entry name" value="Ubiquitin-like_domsf"/>
</dbReference>
<feature type="non-terminal residue" evidence="2">
    <location>
        <position position="144"/>
    </location>
</feature>
<protein>
    <recommendedName>
        <fullName evidence="1">Ubiquitin-like domain-containing protein</fullName>
    </recommendedName>
</protein>
<dbReference type="InterPro" id="IPR000626">
    <property type="entry name" value="Ubiquitin-like_dom"/>
</dbReference>
<reference evidence="2 3" key="1">
    <citation type="journal article" date="2016" name="Mol. Biol. Evol.">
        <title>Comparative Genomics of Early-Diverging Mushroom-Forming Fungi Provides Insights into the Origins of Lignocellulose Decay Capabilities.</title>
        <authorList>
            <person name="Nagy L.G."/>
            <person name="Riley R."/>
            <person name="Tritt A."/>
            <person name="Adam C."/>
            <person name="Daum C."/>
            <person name="Floudas D."/>
            <person name="Sun H."/>
            <person name="Yadav J.S."/>
            <person name="Pangilinan J."/>
            <person name="Larsson K.H."/>
            <person name="Matsuura K."/>
            <person name="Barry K."/>
            <person name="Labutti K."/>
            <person name="Kuo R."/>
            <person name="Ohm R.A."/>
            <person name="Bhattacharya S.S."/>
            <person name="Shirouzu T."/>
            <person name="Yoshinaga Y."/>
            <person name="Martin F.M."/>
            <person name="Grigoriev I.V."/>
            <person name="Hibbett D.S."/>
        </authorList>
    </citation>
    <scope>NUCLEOTIDE SEQUENCE [LARGE SCALE GENOMIC DNA]</scope>
    <source>
        <strain evidence="2 3">CBS 109695</strain>
    </source>
</reference>
<dbReference type="PANTHER" id="PTHR13169">
    <property type="entry name" value="UBIQUITIN-LIKE PROTEIN 3 HCG-1 PROTEIN"/>
    <property type="match status" value="1"/>
</dbReference>
<dbReference type="PROSITE" id="PS50053">
    <property type="entry name" value="UBIQUITIN_2"/>
    <property type="match status" value="1"/>
</dbReference>
<dbReference type="SUPFAM" id="SSF54236">
    <property type="entry name" value="Ubiquitin-like"/>
    <property type="match status" value="1"/>
</dbReference>
<dbReference type="STRING" id="436010.A0A166ABP2"/>
<evidence type="ECO:0000313" key="3">
    <source>
        <dbReference type="Proteomes" id="UP000076532"/>
    </source>
</evidence>
<feature type="non-terminal residue" evidence="2">
    <location>
        <position position="1"/>
    </location>
</feature>
<keyword evidence="3" id="KW-1185">Reference proteome</keyword>
<proteinExistence type="predicted"/>
<dbReference type="Proteomes" id="UP000076532">
    <property type="component" value="Unassembled WGS sequence"/>
</dbReference>
<dbReference type="EMBL" id="KV417663">
    <property type="protein sequence ID" value="KZP11446.1"/>
    <property type="molecule type" value="Genomic_DNA"/>
</dbReference>
<name>A0A166ABP2_9AGAM</name>
<evidence type="ECO:0000313" key="2">
    <source>
        <dbReference type="EMBL" id="KZP11446.1"/>
    </source>
</evidence>
<evidence type="ECO:0000259" key="1">
    <source>
        <dbReference type="PROSITE" id="PS50053"/>
    </source>
</evidence>
<organism evidence="2 3">
    <name type="scientific">Athelia psychrophila</name>
    <dbReference type="NCBI Taxonomy" id="1759441"/>
    <lineage>
        <taxon>Eukaryota</taxon>
        <taxon>Fungi</taxon>
        <taxon>Dikarya</taxon>
        <taxon>Basidiomycota</taxon>
        <taxon>Agaricomycotina</taxon>
        <taxon>Agaricomycetes</taxon>
        <taxon>Agaricomycetidae</taxon>
        <taxon>Atheliales</taxon>
        <taxon>Atheliaceae</taxon>
        <taxon>Athelia</taxon>
    </lineage>
</organism>
<dbReference type="AlphaFoldDB" id="A0A166ABP2"/>
<dbReference type="PANTHER" id="PTHR13169:SF0">
    <property type="entry name" value="UBIQUITIN-LIKE PROTEIN 3"/>
    <property type="match status" value="1"/>
</dbReference>
<feature type="domain" description="Ubiquitin-like" evidence="1">
    <location>
        <begin position="1"/>
        <end position="57"/>
    </location>
</feature>
<dbReference type="OrthoDB" id="1043111at2759"/>
<dbReference type="Pfam" id="PF13881">
    <property type="entry name" value="Rad60-SLD_2"/>
    <property type="match status" value="1"/>
</dbReference>